<dbReference type="SUPFAM" id="SSF56436">
    <property type="entry name" value="C-type lectin-like"/>
    <property type="match status" value="1"/>
</dbReference>
<dbReference type="PANTHER" id="PTHR22801">
    <property type="entry name" value="LITHOSTATHINE"/>
    <property type="match status" value="1"/>
</dbReference>
<reference evidence="2" key="2">
    <citation type="submission" date="2020-11" db="EMBL/GenBank/DDBJ databases">
        <authorList>
            <person name="McCartney M.A."/>
            <person name="Auch B."/>
            <person name="Kono T."/>
            <person name="Mallez S."/>
            <person name="Becker A."/>
            <person name="Gohl D.M."/>
            <person name="Silverstein K.A.T."/>
            <person name="Koren S."/>
            <person name="Bechman K.B."/>
            <person name="Herman A."/>
            <person name="Abrahante J.E."/>
            <person name="Garbe J."/>
        </authorList>
    </citation>
    <scope>NUCLEOTIDE SEQUENCE</scope>
    <source>
        <strain evidence="2">Duluth1</strain>
        <tissue evidence="2">Whole animal</tissue>
    </source>
</reference>
<dbReference type="Pfam" id="PF00059">
    <property type="entry name" value="Lectin_C"/>
    <property type="match status" value="1"/>
</dbReference>
<dbReference type="PROSITE" id="PS50041">
    <property type="entry name" value="C_TYPE_LECTIN_2"/>
    <property type="match status" value="1"/>
</dbReference>
<evidence type="ECO:0000313" key="3">
    <source>
        <dbReference type="Proteomes" id="UP000828390"/>
    </source>
</evidence>
<comment type="caution">
    <text evidence="2">The sequence shown here is derived from an EMBL/GenBank/DDBJ whole genome shotgun (WGS) entry which is preliminary data.</text>
</comment>
<evidence type="ECO:0000259" key="1">
    <source>
        <dbReference type="PROSITE" id="PS50041"/>
    </source>
</evidence>
<dbReference type="Gene3D" id="3.10.100.10">
    <property type="entry name" value="Mannose-Binding Protein A, subunit A"/>
    <property type="match status" value="1"/>
</dbReference>
<name>A0A9D4EQ08_DREPO</name>
<keyword evidence="3" id="KW-1185">Reference proteome</keyword>
<dbReference type="InterPro" id="IPR016186">
    <property type="entry name" value="C-type_lectin-like/link_sf"/>
</dbReference>
<accession>A0A9D4EQ08</accession>
<dbReference type="EMBL" id="JAIWYP010000008">
    <property type="protein sequence ID" value="KAH3783653.1"/>
    <property type="molecule type" value="Genomic_DNA"/>
</dbReference>
<evidence type="ECO:0000313" key="2">
    <source>
        <dbReference type="EMBL" id="KAH3783653.1"/>
    </source>
</evidence>
<dbReference type="InterPro" id="IPR001304">
    <property type="entry name" value="C-type_lectin-like"/>
</dbReference>
<dbReference type="Proteomes" id="UP000828390">
    <property type="component" value="Unassembled WGS sequence"/>
</dbReference>
<sequence>MGYKVNQVRDRMQQWLLAVVLFSTAIEADYKCLCSYQNVTGILEQPTNTSKVNGYMYTTDCRAYFDIPGLDEAYAAVGNENKYGYIRRTSDTLIQTCLGSIPQEQHVTTTPDPTTVPATTTNLSNQAYCTSLLRTSNTRYVTNNGIFCYEYVNRSVSWEAARNDCRNRSGNLLEIESGATNDFIYNFIGNIQYLHPIWIGLHDQINEEAWMWDTGIPLTKTKYTNWVPSRYVDQYHATEDCCVFLWNRLGQWDDVDCDGRSYNEFTSKAYICQFKIPATP</sequence>
<organism evidence="2 3">
    <name type="scientific">Dreissena polymorpha</name>
    <name type="common">Zebra mussel</name>
    <name type="synonym">Mytilus polymorpha</name>
    <dbReference type="NCBI Taxonomy" id="45954"/>
    <lineage>
        <taxon>Eukaryota</taxon>
        <taxon>Metazoa</taxon>
        <taxon>Spiralia</taxon>
        <taxon>Lophotrochozoa</taxon>
        <taxon>Mollusca</taxon>
        <taxon>Bivalvia</taxon>
        <taxon>Autobranchia</taxon>
        <taxon>Heteroconchia</taxon>
        <taxon>Euheterodonta</taxon>
        <taxon>Imparidentia</taxon>
        <taxon>Neoheterodontei</taxon>
        <taxon>Myida</taxon>
        <taxon>Dreissenoidea</taxon>
        <taxon>Dreissenidae</taxon>
        <taxon>Dreissena</taxon>
    </lineage>
</organism>
<protein>
    <recommendedName>
        <fullName evidence="1">C-type lectin domain-containing protein</fullName>
    </recommendedName>
</protein>
<dbReference type="PANTHER" id="PTHR22801:SF63">
    <property type="entry name" value="C-TYPE LECTIN DOMAIN-CONTAINING PROTEIN"/>
    <property type="match status" value="1"/>
</dbReference>
<dbReference type="CDD" id="cd00037">
    <property type="entry name" value="CLECT"/>
    <property type="match status" value="1"/>
</dbReference>
<proteinExistence type="predicted"/>
<feature type="domain" description="C-type lectin" evidence="1">
    <location>
        <begin position="144"/>
        <end position="258"/>
    </location>
</feature>
<dbReference type="SMART" id="SM00034">
    <property type="entry name" value="CLECT"/>
    <property type="match status" value="1"/>
</dbReference>
<reference evidence="2" key="1">
    <citation type="journal article" date="2019" name="bioRxiv">
        <title>The Genome of the Zebra Mussel, Dreissena polymorpha: A Resource for Invasive Species Research.</title>
        <authorList>
            <person name="McCartney M.A."/>
            <person name="Auch B."/>
            <person name="Kono T."/>
            <person name="Mallez S."/>
            <person name="Zhang Y."/>
            <person name="Obille A."/>
            <person name="Becker A."/>
            <person name="Abrahante J.E."/>
            <person name="Garbe J."/>
            <person name="Badalamenti J.P."/>
            <person name="Herman A."/>
            <person name="Mangelson H."/>
            <person name="Liachko I."/>
            <person name="Sullivan S."/>
            <person name="Sone E.D."/>
            <person name="Koren S."/>
            <person name="Silverstein K.A.T."/>
            <person name="Beckman K.B."/>
            <person name="Gohl D.M."/>
        </authorList>
    </citation>
    <scope>NUCLEOTIDE SEQUENCE</scope>
    <source>
        <strain evidence="2">Duluth1</strain>
        <tissue evidence="2">Whole animal</tissue>
    </source>
</reference>
<dbReference type="InterPro" id="IPR016187">
    <property type="entry name" value="CTDL_fold"/>
</dbReference>
<dbReference type="InterPro" id="IPR050801">
    <property type="entry name" value="Ca-Dep_Lectins_ImmuneDev"/>
</dbReference>
<gene>
    <name evidence="2" type="ORF">DPMN_161596</name>
</gene>
<dbReference type="AlphaFoldDB" id="A0A9D4EQ08"/>